<evidence type="ECO:0000313" key="2">
    <source>
        <dbReference type="EMBL" id="GAF71352.1"/>
    </source>
</evidence>
<dbReference type="AlphaFoldDB" id="X0S5Z3"/>
<organism evidence="2">
    <name type="scientific">marine sediment metagenome</name>
    <dbReference type="NCBI Taxonomy" id="412755"/>
    <lineage>
        <taxon>unclassified sequences</taxon>
        <taxon>metagenomes</taxon>
        <taxon>ecological metagenomes</taxon>
    </lineage>
</organism>
<name>X0S5Z3_9ZZZZ</name>
<feature type="non-terminal residue" evidence="2">
    <location>
        <position position="323"/>
    </location>
</feature>
<protein>
    <submittedName>
        <fullName evidence="2">Uncharacterized protein</fullName>
    </submittedName>
</protein>
<comment type="caution">
    <text evidence="2">The sequence shown here is derived from an EMBL/GenBank/DDBJ whole genome shotgun (WGS) entry which is preliminary data.</text>
</comment>
<gene>
    <name evidence="2" type="ORF">S01H1_10397</name>
</gene>
<proteinExistence type="predicted"/>
<evidence type="ECO:0000256" key="1">
    <source>
        <dbReference type="SAM" id="MobiDB-lite"/>
    </source>
</evidence>
<sequence length="323" mass="36751">MARNNSKKSRDELTRNFSDITAPDQFRGGPRDFSEMVTDEELLLRENPDEDSVIVDLRDPTEVSVDADGVEISQSSGQSIVDFDPTNTTEDITGSQFDDNLAEYLDDNILNNLAEDIIEKVKLDIQSRLPWDNKYQKGVENLGVIEDTQTDEPFEGAARVTYPILIDGVVQFQARALAEMFPPGGPAKSLVLGEVTREKKEQGKRVKNYMNYQMTVEDEGYFEELDQMLFYLPIGGSAFKKTYWDPLLETVVSKFVRPEDLIVPYTATSLAASPRHTHRLMYYNNEMKKLQKRGFYIETDLVEPSEEAGKYTGMTFMDVEDKV</sequence>
<dbReference type="EMBL" id="BARS01005306">
    <property type="protein sequence ID" value="GAF71352.1"/>
    <property type="molecule type" value="Genomic_DNA"/>
</dbReference>
<feature type="region of interest" description="Disordered" evidence="1">
    <location>
        <begin position="1"/>
        <end position="32"/>
    </location>
</feature>
<accession>X0S5Z3</accession>
<reference evidence="2" key="1">
    <citation type="journal article" date="2014" name="Front. Microbiol.">
        <title>High frequency of phylogenetically diverse reductive dehalogenase-homologous genes in deep subseafloor sedimentary metagenomes.</title>
        <authorList>
            <person name="Kawai M."/>
            <person name="Futagami T."/>
            <person name="Toyoda A."/>
            <person name="Takaki Y."/>
            <person name="Nishi S."/>
            <person name="Hori S."/>
            <person name="Arai W."/>
            <person name="Tsubouchi T."/>
            <person name="Morono Y."/>
            <person name="Uchiyama I."/>
            <person name="Ito T."/>
            <person name="Fujiyama A."/>
            <person name="Inagaki F."/>
            <person name="Takami H."/>
        </authorList>
    </citation>
    <scope>NUCLEOTIDE SEQUENCE</scope>
    <source>
        <strain evidence="2">Expedition CK06-06</strain>
    </source>
</reference>